<dbReference type="KEGG" id="tva:4769172"/>
<protein>
    <submittedName>
        <fullName evidence="2">Uncharacterized protein</fullName>
    </submittedName>
</protein>
<dbReference type="VEuPathDB" id="TrichDB:TVAG_127270"/>
<evidence type="ECO:0000313" key="2">
    <source>
        <dbReference type="EMBL" id="EAY11220.1"/>
    </source>
</evidence>
<organism evidence="2 3">
    <name type="scientific">Trichomonas vaginalis (strain ATCC PRA-98 / G3)</name>
    <dbReference type="NCBI Taxonomy" id="412133"/>
    <lineage>
        <taxon>Eukaryota</taxon>
        <taxon>Metamonada</taxon>
        <taxon>Parabasalia</taxon>
        <taxon>Trichomonadida</taxon>
        <taxon>Trichomonadidae</taxon>
        <taxon>Trichomonas</taxon>
    </lineage>
</organism>
<dbReference type="RefSeq" id="XP_001323443.1">
    <property type="nucleotide sequence ID" value="XM_001323408.1"/>
</dbReference>
<sequence length="209" mass="23874">MTIDELQKELDSIKKEKADMRKELNQTFETMNKKIAEARTEFDKELDNQALNLEQAIKDYREAIVELRSSKDSELNTTNTLTSKNVEFISELISVLNVSSMDEIPAEITRLIQLQADYNKLQQQLQKESASGNNSKNIKEQAVITKLTKLLKIWDIKNVGLNPESPLIPLLNSLNGWISLMTQPDFNQRAMDEAVHELLEVLNNLAESK</sequence>
<accession>A2E7Z4</accession>
<dbReference type="VEuPathDB" id="TrichDB:TVAGG3_0213510"/>
<dbReference type="InParanoid" id="A2E7Z4"/>
<keyword evidence="3" id="KW-1185">Reference proteome</keyword>
<reference evidence="2" key="2">
    <citation type="journal article" date="2007" name="Science">
        <title>Draft genome sequence of the sexually transmitted pathogen Trichomonas vaginalis.</title>
        <authorList>
            <person name="Carlton J.M."/>
            <person name="Hirt R.P."/>
            <person name="Silva J.C."/>
            <person name="Delcher A.L."/>
            <person name="Schatz M."/>
            <person name="Zhao Q."/>
            <person name="Wortman J.R."/>
            <person name="Bidwell S.L."/>
            <person name="Alsmark U.C.M."/>
            <person name="Besteiro S."/>
            <person name="Sicheritz-Ponten T."/>
            <person name="Noel C.J."/>
            <person name="Dacks J.B."/>
            <person name="Foster P.G."/>
            <person name="Simillion C."/>
            <person name="Van de Peer Y."/>
            <person name="Miranda-Saavedra D."/>
            <person name="Barton G.J."/>
            <person name="Westrop G.D."/>
            <person name="Mueller S."/>
            <person name="Dessi D."/>
            <person name="Fiori P.L."/>
            <person name="Ren Q."/>
            <person name="Paulsen I."/>
            <person name="Zhang H."/>
            <person name="Bastida-Corcuera F.D."/>
            <person name="Simoes-Barbosa A."/>
            <person name="Brown M.T."/>
            <person name="Hayes R.D."/>
            <person name="Mukherjee M."/>
            <person name="Okumura C.Y."/>
            <person name="Schneider R."/>
            <person name="Smith A.J."/>
            <person name="Vanacova S."/>
            <person name="Villalvazo M."/>
            <person name="Haas B.J."/>
            <person name="Pertea M."/>
            <person name="Feldblyum T.V."/>
            <person name="Utterback T.R."/>
            <person name="Shu C.L."/>
            <person name="Osoegawa K."/>
            <person name="de Jong P.J."/>
            <person name="Hrdy I."/>
            <person name="Horvathova L."/>
            <person name="Zubacova Z."/>
            <person name="Dolezal P."/>
            <person name="Malik S.B."/>
            <person name="Logsdon J.M. Jr."/>
            <person name="Henze K."/>
            <person name="Gupta A."/>
            <person name="Wang C.C."/>
            <person name="Dunne R.L."/>
            <person name="Upcroft J.A."/>
            <person name="Upcroft P."/>
            <person name="White O."/>
            <person name="Salzberg S.L."/>
            <person name="Tang P."/>
            <person name="Chiu C.-H."/>
            <person name="Lee Y.-S."/>
            <person name="Embley T.M."/>
            <person name="Coombs G.H."/>
            <person name="Mottram J.C."/>
            <person name="Tachezy J."/>
            <person name="Fraser-Liggett C.M."/>
            <person name="Johnson P.J."/>
        </authorList>
    </citation>
    <scope>NUCLEOTIDE SEQUENCE [LARGE SCALE GENOMIC DNA]</scope>
    <source>
        <strain evidence="2">G3</strain>
    </source>
</reference>
<proteinExistence type="predicted"/>
<dbReference type="AlphaFoldDB" id="A2E7Z4"/>
<gene>
    <name evidence="2" type="ORF">TVAG_127270</name>
</gene>
<keyword evidence="1" id="KW-0175">Coiled coil</keyword>
<reference evidence="2" key="1">
    <citation type="submission" date="2006-10" db="EMBL/GenBank/DDBJ databases">
        <authorList>
            <person name="Amadeo P."/>
            <person name="Zhao Q."/>
            <person name="Wortman J."/>
            <person name="Fraser-Liggett C."/>
            <person name="Carlton J."/>
        </authorList>
    </citation>
    <scope>NUCLEOTIDE SEQUENCE</scope>
    <source>
        <strain evidence="2">G3</strain>
    </source>
</reference>
<evidence type="ECO:0000313" key="3">
    <source>
        <dbReference type="Proteomes" id="UP000001542"/>
    </source>
</evidence>
<dbReference type="Proteomes" id="UP000001542">
    <property type="component" value="Unassembled WGS sequence"/>
</dbReference>
<feature type="coiled-coil region" evidence="1">
    <location>
        <begin position="3"/>
        <end position="70"/>
    </location>
</feature>
<name>A2E7Z4_TRIV3</name>
<dbReference type="SMR" id="A2E7Z4"/>
<dbReference type="EMBL" id="DS113323">
    <property type="protein sequence ID" value="EAY11220.1"/>
    <property type="molecule type" value="Genomic_DNA"/>
</dbReference>
<evidence type="ECO:0000256" key="1">
    <source>
        <dbReference type="SAM" id="Coils"/>
    </source>
</evidence>